<dbReference type="PRINTS" id="PR00981">
    <property type="entry name" value="TRNASYNTHSER"/>
</dbReference>
<evidence type="ECO:0000313" key="20">
    <source>
        <dbReference type="Proteomes" id="UP000289269"/>
    </source>
</evidence>
<name>A0A4V1J7P0_9BACT</name>
<dbReference type="GO" id="GO:0006434">
    <property type="term" value="P:seryl-tRNA aminoacylation"/>
    <property type="evidence" value="ECO:0007669"/>
    <property type="project" value="UniProtKB-UniRule"/>
</dbReference>
<keyword evidence="10" id="KW-0030">Aminoacyl-tRNA synthetase</keyword>
<keyword evidence="9" id="KW-0648">Protein biosynthesis</keyword>
<comment type="catalytic activity">
    <reaction evidence="13">
        <text>tRNA(Ser) + L-serine + ATP = L-seryl-tRNA(Ser) + AMP + diphosphate + H(+)</text>
        <dbReference type="Rhea" id="RHEA:12292"/>
        <dbReference type="Rhea" id="RHEA-COMP:9669"/>
        <dbReference type="Rhea" id="RHEA-COMP:9703"/>
        <dbReference type="ChEBI" id="CHEBI:15378"/>
        <dbReference type="ChEBI" id="CHEBI:30616"/>
        <dbReference type="ChEBI" id="CHEBI:33019"/>
        <dbReference type="ChEBI" id="CHEBI:33384"/>
        <dbReference type="ChEBI" id="CHEBI:78442"/>
        <dbReference type="ChEBI" id="CHEBI:78533"/>
        <dbReference type="ChEBI" id="CHEBI:456215"/>
        <dbReference type="EC" id="6.1.1.11"/>
    </reaction>
</comment>
<dbReference type="PROSITE" id="PS50862">
    <property type="entry name" value="AA_TRNA_LIGASE_II"/>
    <property type="match status" value="1"/>
</dbReference>
<dbReference type="InterPro" id="IPR015866">
    <property type="entry name" value="Ser-tRNA-synth_1_N"/>
</dbReference>
<evidence type="ECO:0000256" key="8">
    <source>
        <dbReference type="ARBA" id="ARBA00022840"/>
    </source>
</evidence>
<keyword evidence="17" id="KW-0175">Coiled coil</keyword>
<evidence type="ECO:0000256" key="16">
    <source>
        <dbReference type="PIRSR" id="PIRSR001529-2"/>
    </source>
</evidence>
<dbReference type="PANTHER" id="PTHR43697">
    <property type="entry name" value="SERYL-TRNA SYNTHETASE"/>
    <property type="match status" value="1"/>
</dbReference>
<proteinExistence type="inferred from homology"/>
<comment type="caution">
    <text evidence="19">The sequence shown here is derived from an EMBL/GenBank/DDBJ whole genome shotgun (WGS) entry which is preliminary data.</text>
</comment>
<keyword evidence="6 19" id="KW-0436">Ligase</keyword>
<sequence>MLDINFIRQNADRVAEAAAQKGYAVDIDRLLGLDKQRRDLIGQIEALRHQRNQLAESGVKGAKPNEEQVNRGRQLKTQLSELEDRLQSSEHEYLNLLKAVPNLPTDDVPVGASEDDNVVSKTVGEPAKFDFTPKNHWEIGEQRGWIDKARAAKVAGSRFAYLKGDLVLLQWALMQFGLSVLTDEAALQSIIAANDLKLSSKPFLPVLPPAVARTEVYEATGRLNGSEMTYKLEDEDLWLNASAEHTLCPMHSDEIIDEADLPLRYVGYTTAFRREAGTYGKDMEGILRLHQFDKLEMESFTAPENSYQEHLLMIAIQEHLMSRLGLPYQVILKCTADIGKPNARGVDINVWLPGQNRYRETHTADLITDYQARRLNTRLRRAGGGLELAHTNDATAFSQRPLIAILENYQTADGKVTVPEVLRPFMGGREVI</sequence>
<dbReference type="InterPro" id="IPR042103">
    <property type="entry name" value="SerRS_1_N_sf"/>
</dbReference>
<evidence type="ECO:0000256" key="14">
    <source>
        <dbReference type="NCBIfam" id="TIGR00414"/>
    </source>
</evidence>
<protein>
    <recommendedName>
        <fullName evidence="11 14">Serine--tRNA ligase</fullName>
        <ecNumber evidence="4 14">6.1.1.11</ecNumber>
    </recommendedName>
</protein>
<evidence type="ECO:0000259" key="18">
    <source>
        <dbReference type="PROSITE" id="PS50862"/>
    </source>
</evidence>
<evidence type="ECO:0000256" key="1">
    <source>
        <dbReference type="ARBA" id="ARBA00004496"/>
    </source>
</evidence>
<dbReference type="InterPro" id="IPR045864">
    <property type="entry name" value="aa-tRNA-synth_II/BPL/LPL"/>
</dbReference>
<dbReference type="SUPFAM" id="SSF55681">
    <property type="entry name" value="Class II aaRS and biotin synthetases"/>
    <property type="match status" value="1"/>
</dbReference>
<dbReference type="SUPFAM" id="SSF46589">
    <property type="entry name" value="tRNA-binding arm"/>
    <property type="match status" value="1"/>
</dbReference>
<comment type="similarity">
    <text evidence="3">Belongs to the class-II aminoacyl-tRNA synthetase family. Type-1 seryl-tRNA synthetase subfamily.</text>
</comment>
<dbReference type="Pfam" id="PF00587">
    <property type="entry name" value="tRNA-synt_2b"/>
    <property type="match status" value="1"/>
</dbReference>
<evidence type="ECO:0000256" key="5">
    <source>
        <dbReference type="ARBA" id="ARBA00022490"/>
    </source>
</evidence>
<evidence type="ECO:0000256" key="11">
    <source>
        <dbReference type="ARBA" id="ARBA00039158"/>
    </source>
</evidence>
<dbReference type="InterPro" id="IPR006195">
    <property type="entry name" value="aa-tRNA-synth_II"/>
</dbReference>
<dbReference type="GO" id="GO:0005737">
    <property type="term" value="C:cytoplasm"/>
    <property type="evidence" value="ECO:0007669"/>
    <property type="project" value="UniProtKB-SubCell"/>
</dbReference>
<reference evidence="19" key="1">
    <citation type="submission" date="2019-01" db="EMBL/GenBank/DDBJ databases">
        <title>Genomic signatures and co-occurrence patterns of the ultra-small Saccharimodia (Patescibacteria phylum) suggest a symbiotic lifestyle.</title>
        <authorList>
            <person name="Lemos L."/>
            <person name="Medeiros J."/>
            <person name="Andreote F."/>
            <person name="Fernandes G."/>
            <person name="Varani A."/>
            <person name="Oliveira G."/>
            <person name="Pylro V."/>
        </authorList>
    </citation>
    <scope>NUCLEOTIDE SEQUENCE [LARGE SCALE GENOMIC DNA]</scope>
    <source>
        <strain evidence="19">AMD01</strain>
    </source>
</reference>
<dbReference type="EMBL" id="SCKW01000005">
    <property type="protein sequence ID" value="RWZ79651.1"/>
    <property type="molecule type" value="Genomic_DNA"/>
</dbReference>
<dbReference type="GO" id="GO:0004828">
    <property type="term" value="F:serine-tRNA ligase activity"/>
    <property type="evidence" value="ECO:0007669"/>
    <property type="project" value="UniProtKB-UniRule"/>
</dbReference>
<evidence type="ECO:0000256" key="9">
    <source>
        <dbReference type="ARBA" id="ARBA00022917"/>
    </source>
</evidence>
<evidence type="ECO:0000256" key="2">
    <source>
        <dbReference type="ARBA" id="ARBA00005045"/>
    </source>
</evidence>
<feature type="site" description="Important for serine binding" evidence="15">
    <location>
        <position position="395"/>
    </location>
</feature>
<comment type="catalytic activity">
    <reaction evidence="12">
        <text>tRNA(Sec) + L-serine + ATP = L-seryl-tRNA(Sec) + AMP + diphosphate + H(+)</text>
        <dbReference type="Rhea" id="RHEA:42580"/>
        <dbReference type="Rhea" id="RHEA-COMP:9742"/>
        <dbReference type="Rhea" id="RHEA-COMP:10128"/>
        <dbReference type="ChEBI" id="CHEBI:15378"/>
        <dbReference type="ChEBI" id="CHEBI:30616"/>
        <dbReference type="ChEBI" id="CHEBI:33019"/>
        <dbReference type="ChEBI" id="CHEBI:33384"/>
        <dbReference type="ChEBI" id="CHEBI:78442"/>
        <dbReference type="ChEBI" id="CHEBI:78533"/>
        <dbReference type="ChEBI" id="CHEBI:456215"/>
        <dbReference type="EC" id="6.1.1.11"/>
    </reaction>
</comment>
<keyword evidence="20" id="KW-1185">Reference proteome</keyword>
<gene>
    <name evidence="19" type="ORF">EOT04_00855</name>
</gene>
<dbReference type="Gene3D" id="1.10.287.40">
    <property type="entry name" value="Serine-tRNA synthetase, tRNA binding domain"/>
    <property type="match status" value="1"/>
</dbReference>
<dbReference type="EC" id="6.1.1.11" evidence="4 14"/>
<dbReference type="Gene3D" id="3.30.930.10">
    <property type="entry name" value="Bira Bifunctional Protein, Domain 2"/>
    <property type="match status" value="1"/>
</dbReference>
<dbReference type="PIRSF" id="PIRSF001529">
    <property type="entry name" value="Ser-tRNA-synth_IIa"/>
    <property type="match status" value="1"/>
</dbReference>
<dbReference type="InterPro" id="IPR010978">
    <property type="entry name" value="tRNA-bd_arm"/>
</dbReference>
<evidence type="ECO:0000256" key="12">
    <source>
        <dbReference type="ARBA" id="ARBA00047929"/>
    </source>
</evidence>
<dbReference type="PANTHER" id="PTHR43697:SF1">
    <property type="entry name" value="SERINE--TRNA LIGASE"/>
    <property type="match status" value="1"/>
</dbReference>
<dbReference type="Pfam" id="PF02403">
    <property type="entry name" value="Seryl_tRNA_N"/>
    <property type="match status" value="1"/>
</dbReference>
<evidence type="ECO:0000256" key="13">
    <source>
        <dbReference type="ARBA" id="ARBA00048823"/>
    </source>
</evidence>
<keyword evidence="5" id="KW-0963">Cytoplasm</keyword>
<dbReference type="Proteomes" id="UP000289269">
    <property type="component" value="Unassembled WGS sequence"/>
</dbReference>
<dbReference type="InterPro" id="IPR002317">
    <property type="entry name" value="Ser-tRNA-ligase_type_1"/>
</dbReference>
<dbReference type="GO" id="GO:0005524">
    <property type="term" value="F:ATP binding"/>
    <property type="evidence" value="ECO:0007669"/>
    <property type="project" value="UniProtKB-KW"/>
</dbReference>
<comment type="pathway">
    <text evidence="2">Aminoacyl-tRNA biosynthesis; selenocysteinyl-tRNA(Sec) biosynthesis; L-seryl-tRNA(Sec) from L-serine and tRNA(Sec): step 1/1.</text>
</comment>
<evidence type="ECO:0000256" key="4">
    <source>
        <dbReference type="ARBA" id="ARBA00012840"/>
    </source>
</evidence>
<evidence type="ECO:0000256" key="7">
    <source>
        <dbReference type="ARBA" id="ARBA00022741"/>
    </source>
</evidence>
<dbReference type="AlphaFoldDB" id="A0A4V1J7P0"/>
<accession>A0A4V1J7P0</accession>
<feature type="binding site" evidence="15">
    <location>
        <position position="273"/>
    </location>
    <ligand>
        <name>L-serine</name>
        <dbReference type="ChEBI" id="CHEBI:33384"/>
    </ligand>
</feature>
<evidence type="ECO:0000256" key="3">
    <source>
        <dbReference type="ARBA" id="ARBA00010728"/>
    </source>
</evidence>
<feature type="binding site" evidence="16">
    <location>
        <begin position="273"/>
        <end position="275"/>
    </location>
    <ligand>
        <name>ATP</name>
        <dbReference type="ChEBI" id="CHEBI:30616"/>
    </ligand>
</feature>
<keyword evidence="8 16" id="KW-0067">ATP-binding</keyword>
<organism evidence="19 20">
    <name type="scientific">Candidatus Chaera renei</name>
    <dbReference type="NCBI Taxonomy" id="2506947"/>
    <lineage>
        <taxon>Bacteria</taxon>
        <taxon>Candidatus Saccharimonadota</taxon>
        <taxon>Candidatus Saccharimonadia</taxon>
        <taxon>Candidatus Saccharimonadales</taxon>
        <taxon>Candidatus Saccharimonadaceae</taxon>
        <taxon>Candidatus Chaera</taxon>
    </lineage>
</organism>
<evidence type="ECO:0000256" key="17">
    <source>
        <dbReference type="SAM" id="Coils"/>
    </source>
</evidence>
<dbReference type="NCBIfam" id="TIGR00414">
    <property type="entry name" value="serS"/>
    <property type="match status" value="1"/>
</dbReference>
<keyword evidence="7" id="KW-0547">Nucleotide-binding</keyword>
<evidence type="ECO:0000256" key="6">
    <source>
        <dbReference type="ARBA" id="ARBA00022598"/>
    </source>
</evidence>
<feature type="coiled-coil region" evidence="17">
    <location>
        <begin position="37"/>
        <end position="99"/>
    </location>
</feature>
<feature type="domain" description="Aminoacyl-transfer RNA synthetases class-II family profile" evidence="18">
    <location>
        <begin position="184"/>
        <end position="419"/>
    </location>
</feature>
<feature type="binding site" evidence="15">
    <location>
        <position position="296"/>
    </location>
    <ligand>
        <name>L-serine</name>
        <dbReference type="ChEBI" id="CHEBI:33384"/>
    </ligand>
</feature>
<evidence type="ECO:0000256" key="10">
    <source>
        <dbReference type="ARBA" id="ARBA00023146"/>
    </source>
</evidence>
<evidence type="ECO:0000313" key="19">
    <source>
        <dbReference type="EMBL" id="RWZ79651.1"/>
    </source>
</evidence>
<comment type="subcellular location">
    <subcellularLocation>
        <location evidence="1">Cytoplasm</location>
    </subcellularLocation>
</comment>
<evidence type="ECO:0000256" key="15">
    <source>
        <dbReference type="PIRSR" id="PIRSR001529-1"/>
    </source>
</evidence>
<dbReference type="InterPro" id="IPR002314">
    <property type="entry name" value="aa-tRNA-synt_IIb"/>
</dbReference>